<dbReference type="Proteomes" id="UP000324222">
    <property type="component" value="Unassembled WGS sequence"/>
</dbReference>
<keyword evidence="2" id="KW-1185">Reference proteome</keyword>
<reference evidence="1 2" key="1">
    <citation type="submission" date="2019-05" db="EMBL/GenBank/DDBJ databases">
        <title>Another draft genome of Portunus trituberculatus and its Hox gene families provides insights of decapod evolution.</title>
        <authorList>
            <person name="Jeong J.-H."/>
            <person name="Song I."/>
            <person name="Kim S."/>
            <person name="Choi T."/>
            <person name="Kim D."/>
            <person name="Ryu S."/>
            <person name="Kim W."/>
        </authorList>
    </citation>
    <scope>NUCLEOTIDE SEQUENCE [LARGE SCALE GENOMIC DNA]</scope>
    <source>
        <tissue evidence="1">Muscle</tissue>
    </source>
</reference>
<protein>
    <submittedName>
        <fullName evidence="1">Uncharacterized protein</fullName>
    </submittedName>
</protein>
<sequence>MNMETRRGTQEVKIVEMQRGKVSEYETMRHDSSGDPAVRMLMGEDVIRQILLRTPLIVSVVFENGRGEKGKRFRIWRCKTIRE</sequence>
<organism evidence="1 2">
    <name type="scientific">Portunus trituberculatus</name>
    <name type="common">Swimming crab</name>
    <name type="synonym">Neptunus trituberculatus</name>
    <dbReference type="NCBI Taxonomy" id="210409"/>
    <lineage>
        <taxon>Eukaryota</taxon>
        <taxon>Metazoa</taxon>
        <taxon>Ecdysozoa</taxon>
        <taxon>Arthropoda</taxon>
        <taxon>Crustacea</taxon>
        <taxon>Multicrustacea</taxon>
        <taxon>Malacostraca</taxon>
        <taxon>Eumalacostraca</taxon>
        <taxon>Eucarida</taxon>
        <taxon>Decapoda</taxon>
        <taxon>Pleocyemata</taxon>
        <taxon>Brachyura</taxon>
        <taxon>Eubrachyura</taxon>
        <taxon>Portunoidea</taxon>
        <taxon>Portunidae</taxon>
        <taxon>Portuninae</taxon>
        <taxon>Portunus</taxon>
    </lineage>
</organism>
<dbReference type="EMBL" id="VSRR010016152">
    <property type="protein sequence ID" value="MPC58979.1"/>
    <property type="molecule type" value="Genomic_DNA"/>
</dbReference>
<dbReference type="AlphaFoldDB" id="A0A5B7GMZ7"/>
<gene>
    <name evidence="1" type="ORF">E2C01_052994</name>
</gene>
<name>A0A5B7GMZ7_PORTR</name>
<evidence type="ECO:0000313" key="1">
    <source>
        <dbReference type="EMBL" id="MPC58979.1"/>
    </source>
</evidence>
<evidence type="ECO:0000313" key="2">
    <source>
        <dbReference type="Proteomes" id="UP000324222"/>
    </source>
</evidence>
<accession>A0A5B7GMZ7</accession>
<proteinExistence type="predicted"/>
<comment type="caution">
    <text evidence="1">The sequence shown here is derived from an EMBL/GenBank/DDBJ whole genome shotgun (WGS) entry which is preliminary data.</text>
</comment>